<organism evidence="2 3">
    <name type="scientific">Edaphochlamys debaryana</name>
    <dbReference type="NCBI Taxonomy" id="47281"/>
    <lineage>
        <taxon>Eukaryota</taxon>
        <taxon>Viridiplantae</taxon>
        <taxon>Chlorophyta</taxon>
        <taxon>core chlorophytes</taxon>
        <taxon>Chlorophyceae</taxon>
        <taxon>CS clade</taxon>
        <taxon>Chlamydomonadales</taxon>
        <taxon>Chlamydomonadales incertae sedis</taxon>
        <taxon>Edaphochlamys</taxon>
    </lineage>
</organism>
<evidence type="ECO:0000313" key="2">
    <source>
        <dbReference type="EMBL" id="KAG2497741.1"/>
    </source>
</evidence>
<dbReference type="Gene3D" id="3.40.50.1110">
    <property type="entry name" value="SGNH hydrolase"/>
    <property type="match status" value="1"/>
</dbReference>
<dbReference type="Pfam" id="PF13472">
    <property type="entry name" value="Lipase_GDSL_2"/>
    <property type="match status" value="1"/>
</dbReference>
<dbReference type="PANTHER" id="PTHR30383:SF5">
    <property type="entry name" value="SGNH HYDROLASE-TYPE ESTERASE DOMAIN-CONTAINING PROTEIN"/>
    <property type="match status" value="1"/>
</dbReference>
<feature type="domain" description="SGNH hydrolase-type esterase" evidence="1">
    <location>
        <begin position="4"/>
        <end position="136"/>
    </location>
</feature>
<dbReference type="SUPFAM" id="SSF52266">
    <property type="entry name" value="SGNH hydrolase"/>
    <property type="match status" value="1"/>
</dbReference>
<dbReference type="PANTHER" id="PTHR30383">
    <property type="entry name" value="THIOESTERASE 1/PROTEASE 1/LYSOPHOSPHOLIPASE L1"/>
    <property type="match status" value="1"/>
</dbReference>
<comment type="caution">
    <text evidence="2">The sequence shown here is derived from an EMBL/GenBank/DDBJ whole genome shotgun (WGS) entry which is preliminary data.</text>
</comment>
<dbReference type="EMBL" id="JAEHOE010000013">
    <property type="protein sequence ID" value="KAG2497741.1"/>
    <property type="molecule type" value="Genomic_DNA"/>
</dbReference>
<dbReference type="AlphaFoldDB" id="A0A836C282"/>
<dbReference type="InterPro" id="IPR036514">
    <property type="entry name" value="SGNH_hydro_sf"/>
</dbReference>
<dbReference type="OrthoDB" id="525267at2759"/>
<dbReference type="InterPro" id="IPR013830">
    <property type="entry name" value="SGNH_hydro"/>
</dbReference>
<name>A0A836C282_9CHLO</name>
<evidence type="ECO:0000259" key="1">
    <source>
        <dbReference type="Pfam" id="PF13472"/>
    </source>
</evidence>
<sequence>MTSRLPAVLDEAKKHQVKIDWVVLMGGINDILRYGTSVDEVWGGHEDLYEACKERGVRVLVLTLLEVGPAIPAGGRVPELMQRRAWLNNMIRGAPREHSNVAVLDGGKAFPFPTNASDPRSPLWSDRIHLSSAGYDKLGALVYGALKQHLEK</sequence>
<evidence type="ECO:0000313" key="3">
    <source>
        <dbReference type="Proteomes" id="UP000612055"/>
    </source>
</evidence>
<gene>
    <name evidence="2" type="ORF">HYH03_004474</name>
</gene>
<dbReference type="GO" id="GO:0004622">
    <property type="term" value="F:phosphatidylcholine lysophospholipase activity"/>
    <property type="evidence" value="ECO:0007669"/>
    <property type="project" value="TreeGrafter"/>
</dbReference>
<keyword evidence="3" id="KW-1185">Reference proteome</keyword>
<reference evidence="2" key="1">
    <citation type="journal article" date="2020" name="bioRxiv">
        <title>Comparative genomics of Chlamydomonas.</title>
        <authorList>
            <person name="Craig R.J."/>
            <person name="Hasan A.R."/>
            <person name="Ness R.W."/>
            <person name="Keightley P.D."/>
        </authorList>
    </citation>
    <scope>NUCLEOTIDE SEQUENCE</scope>
    <source>
        <strain evidence="2">CCAP 11/70</strain>
    </source>
</reference>
<protein>
    <recommendedName>
        <fullName evidence="1">SGNH hydrolase-type esterase domain-containing protein</fullName>
    </recommendedName>
</protein>
<proteinExistence type="predicted"/>
<accession>A0A836C282</accession>
<dbReference type="InterPro" id="IPR051532">
    <property type="entry name" value="Ester_Hydrolysis_Enzymes"/>
</dbReference>
<dbReference type="Proteomes" id="UP000612055">
    <property type="component" value="Unassembled WGS sequence"/>
</dbReference>